<keyword evidence="7" id="KW-0472">Membrane</keyword>
<evidence type="ECO:0000256" key="5">
    <source>
        <dbReference type="PIRSR" id="PIRSR602401-1"/>
    </source>
</evidence>
<evidence type="ECO:0000256" key="2">
    <source>
        <dbReference type="ARBA" id="ARBA00022617"/>
    </source>
</evidence>
<dbReference type="GeneID" id="63773945"/>
<dbReference type="InterPro" id="IPR017972">
    <property type="entry name" value="Cyt_P450_CS"/>
</dbReference>
<dbReference type="PROSITE" id="PS00086">
    <property type="entry name" value="CYTOCHROME_P450"/>
    <property type="match status" value="1"/>
</dbReference>
<keyword evidence="9" id="KW-1185">Reference proteome</keyword>
<sequence>MALMDAVSLTAKYTAAVFAFYWLVAFSYRLLLHPLRNYPGPFIAKLTDGYGGFYAVAKRNHLVTQQNHQKYGRVVRYGPNRLVFNSAKALHDIYDNDRVVKSRVYLVTLGFTGTINVFSAIERRVHRVKRKLIGGAVTERSMRDFEPTMASQVHTFLERILASTQASQPVNISARCKRLGSDIVGLLAFGFPFNTQTEETYRPLQHGIAASNAHNNVMMQFPRLASLWIAYPLHLLNYAPRKAAFAMIETFITTRMAEGKDARHDLYSQVADEIPPAEVWSEALFFLPAGGDTTATAISALFFYLSRNPTVYRKLTAEIRTTFTSGSEIHGGPKLSACTYLRACIDESLRISPPVNGTLWRELSQEDPSPEKPFIIDGHVIPQGTQFGVNIYTLHHNPEYFPEPYIFRPERWLEGDEAEKKRRNDAFAAFSIGYRGCAGKAMAYLESSLAVAKTLWYFDFERAAGPEGELGAGKEGDLKGRHRTGEFQLYDIFASDHEGPNLVFKTRGDHWKELVKG</sequence>
<dbReference type="InterPro" id="IPR002401">
    <property type="entry name" value="Cyt_P450_E_grp-I"/>
</dbReference>
<dbReference type="Gene3D" id="1.10.630.10">
    <property type="entry name" value="Cytochrome P450"/>
    <property type="match status" value="1"/>
</dbReference>
<keyword evidence="7" id="KW-1133">Transmembrane helix</keyword>
<dbReference type="EMBL" id="MCFJ01000016">
    <property type="protein sequence ID" value="ORY58509.1"/>
    <property type="molecule type" value="Genomic_DNA"/>
</dbReference>
<comment type="caution">
    <text evidence="8">The sequence shown here is derived from an EMBL/GenBank/DDBJ whole genome shotgun (WGS) entry which is preliminary data.</text>
</comment>
<comment type="cofactor">
    <cofactor evidence="1 5">
        <name>heme</name>
        <dbReference type="ChEBI" id="CHEBI:30413"/>
    </cofactor>
</comment>
<dbReference type="Pfam" id="PF00067">
    <property type="entry name" value="p450"/>
    <property type="match status" value="1"/>
</dbReference>
<dbReference type="AlphaFoldDB" id="A0A1Y2DGX7"/>
<keyword evidence="7" id="KW-0812">Transmembrane</keyword>
<keyword evidence="6" id="KW-0503">Monooxygenase</keyword>
<dbReference type="GO" id="GO:0005506">
    <property type="term" value="F:iron ion binding"/>
    <property type="evidence" value="ECO:0007669"/>
    <property type="project" value="InterPro"/>
</dbReference>
<dbReference type="PRINTS" id="PR00463">
    <property type="entry name" value="EP450I"/>
</dbReference>
<evidence type="ECO:0000313" key="8">
    <source>
        <dbReference type="EMBL" id="ORY58509.1"/>
    </source>
</evidence>
<dbReference type="STRING" id="1141098.A0A1Y2DGX7"/>
<dbReference type="GO" id="GO:0004497">
    <property type="term" value="F:monooxygenase activity"/>
    <property type="evidence" value="ECO:0007669"/>
    <property type="project" value="UniProtKB-KW"/>
</dbReference>
<protein>
    <submittedName>
        <fullName evidence="8">Cytochrome P450</fullName>
    </submittedName>
</protein>
<evidence type="ECO:0000313" key="9">
    <source>
        <dbReference type="Proteomes" id="UP000193689"/>
    </source>
</evidence>
<dbReference type="SUPFAM" id="SSF48264">
    <property type="entry name" value="Cytochrome P450"/>
    <property type="match status" value="1"/>
</dbReference>
<dbReference type="Proteomes" id="UP000193689">
    <property type="component" value="Unassembled WGS sequence"/>
</dbReference>
<evidence type="ECO:0000256" key="3">
    <source>
        <dbReference type="ARBA" id="ARBA00022723"/>
    </source>
</evidence>
<dbReference type="PANTHER" id="PTHR24305">
    <property type="entry name" value="CYTOCHROME P450"/>
    <property type="match status" value="1"/>
</dbReference>
<evidence type="ECO:0000256" key="6">
    <source>
        <dbReference type="RuleBase" id="RU000461"/>
    </source>
</evidence>
<dbReference type="PRINTS" id="PR00385">
    <property type="entry name" value="P450"/>
</dbReference>
<accession>A0A1Y2DGX7</accession>
<keyword evidence="3 5" id="KW-0479">Metal-binding</keyword>
<dbReference type="GO" id="GO:0020037">
    <property type="term" value="F:heme binding"/>
    <property type="evidence" value="ECO:0007669"/>
    <property type="project" value="InterPro"/>
</dbReference>
<keyword evidence="6" id="KW-0560">Oxidoreductase</keyword>
<dbReference type="InterPro" id="IPR050121">
    <property type="entry name" value="Cytochrome_P450_monoxygenase"/>
</dbReference>
<dbReference type="InParanoid" id="A0A1Y2DGX7"/>
<proteinExistence type="inferred from homology"/>
<reference evidence="8 9" key="1">
    <citation type="submission" date="2016-07" db="EMBL/GenBank/DDBJ databases">
        <title>Pervasive Adenine N6-methylation of Active Genes in Fungi.</title>
        <authorList>
            <consortium name="DOE Joint Genome Institute"/>
            <person name="Mondo S.J."/>
            <person name="Dannebaum R.O."/>
            <person name="Kuo R.C."/>
            <person name="Labutti K."/>
            <person name="Haridas S."/>
            <person name="Kuo A."/>
            <person name="Salamov A."/>
            <person name="Ahrendt S.R."/>
            <person name="Lipzen A."/>
            <person name="Sullivan W."/>
            <person name="Andreopoulos W.B."/>
            <person name="Clum A."/>
            <person name="Lindquist E."/>
            <person name="Daum C."/>
            <person name="Ramamoorthy G.K."/>
            <person name="Gryganskyi A."/>
            <person name="Culley D."/>
            <person name="Magnuson J.K."/>
            <person name="James T.Y."/>
            <person name="O'Malley M.A."/>
            <person name="Stajich J.E."/>
            <person name="Spatafora J.W."/>
            <person name="Visel A."/>
            <person name="Grigoriev I.V."/>
        </authorList>
    </citation>
    <scope>NUCLEOTIDE SEQUENCE [LARGE SCALE GENOMIC DNA]</scope>
    <source>
        <strain evidence="8 9">CBS 129021</strain>
    </source>
</reference>
<dbReference type="CDD" id="cd11061">
    <property type="entry name" value="CYP67-like"/>
    <property type="match status" value="1"/>
</dbReference>
<keyword evidence="4 5" id="KW-0408">Iron</keyword>
<dbReference type="PANTHER" id="PTHR24305:SF226">
    <property type="entry name" value="CYTOCHROME P450 MONOOXYGENASE"/>
    <property type="match status" value="1"/>
</dbReference>
<dbReference type="InterPro" id="IPR001128">
    <property type="entry name" value="Cyt_P450"/>
</dbReference>
<feature type="binding site" description="axial binding residue" evidence="5">
    <location>
        <position position="437"/>
    </location>
    <ligand>
        <name>heme</name>
        <dbReference type="ChEBI" id="CHEBI:30413"/>
    </ligand>
    <ligandPart>
        <name>Fe</name>
        <dbReference type="ChEBI" id="CHEBI:18248"/>
    </ligandPart>
</feature>
<dbReference type="InterPro" id="IPR036396">
    <property type="entry name" value="Cyt_P450_sf"/>
</dbReference>
<organism evidence="8 9">
    <name type="scientific">Pseudomassariella vexata</name>
    <dbReference type="NCBI Taxonomy" id="1141098"/>
    <lineage>
        <taxon>Eukaryota</taxon>
        <taxon>Fungi</taxon>
        <taxon>Dikarya</taxon>
        <taxon>Ascomycota</taxon>
        <taxon>Pezizomycotina</taxon>
        <taxon>Sordariomycetes</taxon>
        <taxon>Xylariomycetidae</taxon>
        <taxon>Amphisphaeriales</taxon>
        <taxon>Pseudomassariaceae</taxon>
        <taxon>Pseudomassariella</taxon>
    </lineage>
</organism>
<evidence type="ECO:0000256" key="7">
    <source>
        <dbReference type="SAM" id="Phobius"/>
    </source>
</evidence>
<dbReference type="OrthoDB" id="1470350at2759"/>
<name>A0A1Y2DGX7_9PEZI</name>
<keyword evidence="2 5" id="KW-0349">Heme</keyword>
<feature type="transmembrane region" description="Helical" evidence="7">
    <location>
        <begin position="12"/>
        <end position="31"/>
    </location>
</feature>
<dbReference type="GO" id="GO:0016705">
    <property type="term" value="F:oxidoreductase activity, acting on paired donors, with incorporation or reduction of molecular oxygen"/>
    <property type="evidence" value="ECO:0007669"/>
    <property type="project" value="InterPro"/>
</dbReference>
<evidence type="ECO:0000256" key="4">
    <source>
        <dbReference type="ARBA" id="ARBA00023004"/>
    </source>
</evidence>
<dbReference type="RefSeq" id="XP_040711426.1">
    <property type="nucleotide sequence ID" value="XM_040857733.1"/>
</dbReference>
<comment type="similarity">
    <text evidence="6">Belongs to the cytochrome P450 family.</text>
</comment>
<gene>
    <name evidence="8" type="ORF">BCR38DRAFT_400250</name>
</gene>
<evidence type="ECO:0000256" key="1">
    <source>
        <dbReference type="ARBA" id="ARBA00001971"/>
    </source>
</evidence>